<dbReference type="InterPro" id="IPR027359">
    <property type="entry name" value="Volt_channel_dom_sf"/>
</dbReference>
<evidence type="ECO:0000313" key="9">
    <source>
        <dbReference type="Proteomes" id="UP001178507"/>
    </source>
</evidence>
<feature type="compositionally biased region" description="Basic and acidic residues" evidence="5">
    <location>
        <begin position="302"/>
        <end position="313"/>
    </location>
</feature>
<dbReference type="SUPFAM" id="SSF81324">
    <property type="entry name" value="Voltage-gated potassium channels"/>
    <property type="match status" value="1"/>
</dbReference>
<dbReference type="GO" id="GO:0001518">
    <property type="term" value="C:voltage-gated sodium channel complex"/>
    <property type="evidence" value="ECO:0007669"/>
    <property type="project" value="TreeGrafter"/>
</dbReference>
<comment type="subcellular location">
    <subcellularLocation>
        <location evidence="1">Membrane</location>
        <topology evidence="1">Multi-pass membrane protein</topology>
    </subcellularLocation>
</comment>
<feature type="region of interest" description="Disordered" evidence="5">
    <location>
        <begin position="665"/>
        <end position="685"/>
    </location>
</feature>
<accession>A0AA36IZG5</accession>
<feature type="compositionally biased region" description="Basic and acidic residues" evidence="5">
    <location>
        <begin position="267"/>
        <end position="277"/>
    </location>
</feature>
<dbReference type="InterPro" id="IPR043203">
    <property type="entry name" value="VGCC_Ca_Na"/>
</dbReference>
<reference evidence="8" key="1">
    <citation type="submission" date="2023-08" db="EMBL/GenBank/DDBJ databases">
        <authorList>
            <person name="Chen Y."/>
            <person name="Shah S."/>
            <person name="Dougan E. K."/>
            <person name="Thang M."/>
            <person name="Chan C."/>
        </authorList>
    </citation>
    <scope>NUCLEOTIDE SEQUENCE</scope>
</reference>
<name>A0AA36IZG5_9DINO</name>
<sequence>MVHTAVLRVRIEPGIPKLLVKINPQDAEAFQAKNLGEVTLRKGSGSRSQVAVLHMSRGTANGEVLMSVKLADLLDLEDGEGVEVAAAAASQGPMPRRAAPTETGQREQPRPQPSLWEAKPRPSLDPKEWFRSLEKEQEMRARLNGHSGFGSDWSSRGANPPERRSSWCEGSRIPEFRSAAATHRPSQTSTPLSSDWLRSMRGGLELGRSRPGASGAWDFDAEKLRSKAASRLSSSTGAFSAPWQEENSSPPWAEKSAAPEAPSFSARTERVERDRARPGASQPFGLRQEQRRPAQAPVPPREAPREAALRERVQPGAPAPPSAPPEPGRIRQSPRNRMRAGPYMTQEALVQPCKGHPESGASSRAASTPSSPPESPSEGESGSSGSNLSRPNSSVSSQMRAKAEESDSAQSQPVSLPLALVPCEEKCFGACTAKRKESSGSLLRKRRSTLGLLQQDTAEPLRSSGRRGKVPDQWMPPLDASTGGLERSELGLEATSEVRRWLLGQTSGQQCSQVILDRALTVLSNFKLASGCDLEVLGGDDCSPFFYLRPHTFRMHSAGHSRLAVLSLCTRPKEPEAPKSSRVVCSLAGALTAKLFGAMEDDFATLLLSLEACHFRQVHRLQAELRREVSRSASADADRHATAACEGRNGVMGGEAAGDALQMKKELDPPWPNTPGHSPRAKSEKNDFFLKKSSTAFRWKGSKNKYLADMLKHPLCDCTMSFLIVVNAIIFAFEAQYKAGPGQNFGMGRVHLAWIAGFDLGNELGLRQEGAHLLWPGATEAFEVAELTFGIIFSLEVVLRLWVERLKFFCDGWNLLDFVVVLVWALGRAWQGLPVNSQILRLGRLFRLLRMLRLVRKIKEFDALFLMTTAIRSSFMVLGWTIMLLFLCQMLFALVVQQILFGFYFDPSNLEILDDQREVYMYFGTFSRALLSLFEMTLANWPPVCRMLMESVS</sequence>
<dbReference type="Gene3D" id="1.20.120.350">
    <property type="entry name" value="Voltage-gated potassium channels. Chain C"/>
    <property type="match status" value="1"/>
</dbReference>
<feature type="transmembrane region" description="Helical" evidence="6">
    <location>
        <begin position="875"/>
        <end position="900"/>
    </location>
</feature>
<organism evidence="8 9">
    <name type="scientific">Effrenium voratum</name>
    <dbReference type="NCBI Taxonomy" id="2562239"/>
    <lineage>
        <taxon>Eukaryota</taxon>
        <taxon>Sar</taxon>
        <taxon>Alveolata</taxon>
        <taxon>Dinophyceae</taxon>
        <taxon>Suessiales</taxon>
        <taxon>Symbiodiniaceae</taxon>
        <taxon>Effrenium</taxon>
    </lineage>
</organism>
<feature type="region of interest" description="Disordered" evidence="5">
    <location>
        <begin position="438"/>
        <end position="487"/>
    </location>
</feature>
<feature type="compositionally biased region" description="Pro residues" evidence="5">
    <location>
        <begin position="317"/>
        <end position="327"/>
    </location>
</feature>
<evidence type="ECO:0000256" key="2">
    <source>
        <dbReference type="ARBA" id="ARBA00022692"/>
    </source>
</evidence>
<evidence type="ECO:0000256" key="1">
    <source>
        <dbReference type="ARBA" id="ARBA00004141"/>
    </source>
</evidence>
<keyword evidence="4 6" id="KW-0472">Membrane</keyword>
<feature type="non-terminal residue" evidence="8">
    <location>
        <position position="953"/>
    </location>
</feature>
<dbReference type="InterPro" id="IPR005821">
    <property type="entry name" value="Ion_trans_dom"/>
</dbReference>
<feature type="region of interest" description="Disordered" evidence="5">
    <location>
        <begin position="143"/>
        <end position="168"/>
    </location>
</feature>
<dbReference type="AlphaFoldDB" id="A0AA36IZG5"/>
<dbReference type="Proteomes" id="UP001178507">
    <property type="component" value="Unassembled WGS sequence"/>
</dbReference>
<gene>
    <name evidence="8" type="ORF">EVOR1521_LOCUS20964</name>
</gene>
<evidence type="ECO:0000256" key="3">
    <source>
        <dbReference type="ARBA" id="ARBA00022989"/>
    </source>
</evidence>
<dbReference type="Pfam" id="PF00520">
    <property type="entry name" value="Ion_trans"/>
    <property type="match status" value="1"/>
</dbReference>
<evidence type="ECO:0000259" key="7">
    <source>
        <dbReference type="Pfam" id="PF00520"/>
    </source>
</evidence>
<evidence type="ECO:0000256" key="5">
    <source>
        <dbReference type="SAM" id="MobiDB-lite"/>
    </source>
</evidence>
<keyword evidence="9" id="KW-1185">Reference proteome</keyword>
<dbReference type="EMBL" id="CAUJNA010003243">
    <property type="protein sequence ID" value="CAJ1396820.1"/>
    <property type="molecule type" value="Genomic_DNA"/>
</dbReference>
<proteinExistence type="predicted"/>
<keyword evidence="2 6" id="KW-0812">Transmembrane</keyword>
<evidence type="ECO:0000256" key="6">
    <source>
        <dbReference type="SAM" id="Phobius"/>
    </source>
</evidence>
<protein>
    <recommendedName>
        <fullName evidence="7">Ion transport domain-containing protein</fullName>
    </recommendedName>
</protein>
<evidence type="ECO:0000256" key="4">
    <source>
        <dbReference type="ARBA" id="ARBA00023136"/>
    </source>
</evidence>
<dbReference type="PANTHER" id="PTHR10037">
    <property type="entry name" value="VOLTAGE-GATED CATION CHANNEL CALCIUM AND SODIUM"/>
    <property type="match status" value="1"/>
</dbReference>
<keyword evidence="3 6" id="KW-1133">Transmembrane helix</keyword>
<comment type="caution">
    <text evidence="8">The sequence shown here is derived from an EMBL/GenBank/DDBJ whole genome shotgun (WGS) entry which is preliminary data.</text>
</comment>
<feature type="domain" description="Ion transport" evidence="7">
    <location>
        <begin position="714"/>
        <end position="946"/>
    </location>
</feature>
<dbReference type="GO" id="GO:0005248">
    <property type="term" value="F:voltage-gated sodium channel activity"/>
    <property type="evidence" value="ECO:0007669"/>
    <property type="project" value="TreeGrafter"/>
</dbReference>
<evidence type="ECO:0000313" key="8">
    <source>
        <dbReference type="EMBL" id="CAJ1396820.1"/>
    </source>
</evidence>
<feature type="region of interest" description="Disordered" evidence="5">
    <location>
        <begin position="85"/>
        <end position="126"/>
    </location>
</feature>
<feature type="compositionally biased region" description="Low complexity" evidence="5">
    <location>
        <begin position="376"/>
        <end position="397"/>
    </location>
</feature>
<dbReference type="PANTHER" id="PTHR10037:SF62">
    <property type="entry name" value="SODIUM CHANNEL PROTEIN 60E"/>
    <property type="match status" value="1"/>
</dbReference>
<feature type="compositionally biased region" description="Low complexity" evidence="5">
    <location>
        <begin position="359"/>
        <end position="369"/>
    </location>
</feature>
<feature type="region of interest" description="Disordered" evidence="5">
    <location>
        <begin position="225"/>
        <end position="413"/>
    </location>
</feature>